<dbReference type="PRINTS" id="PR00722">
    <property type="entry name" value="CHYMOTRYPSIN"/>
</dbReference>
<sequence>MLRSVVIFCALCVVAFGAPQRIVNGTDAKEGQYPYVVSVRRREFKSHTCGGSILNENWILTAAHCVYRYSVDAFSVQYGVTKISENGDTIVNVKNFFIHEDYDPFDSFVNDIAVLQLEHPLVFNKFVQPIALAKNYSQAVHETPATLVGWGVNATGEIQEHLQQLHYQIVGWKECAKIHISEIYETHICAAFPGYGKAQCSGDSGGPLTVNGAQVGIVSWSEKPCGIARYPGVFTQVSFYRDWIRNKTGV</sequence>
<dbReference type="Pfam" id="PF00089">
    <property type="entry name" value="Trypsin"/>
    <property type="match status" value="1"/>
</dbReference>
<dbReference type="InterPro" id="IPR033116">
    <property type="entry name" value="TRYPSIN_SER"/>
</dbReference>
<comment type="subcellular location">
    <subcellularLocation>
        <location evidence="1">Secreted</location>
    </subcellularLocation>
</comment>
<dbReference type="GO" id="GO:0004252">
    <property type="term" value="F:serine-type endopeptidase activity"/>
    <property type="evidence" value="ECO:0007669"/>
    <property type="project" value="InterPro"/>
</dbReference>
<dbReference type="FunFam" id="2.40.10.10:FF:000047">
    <property type="entry name" value="Trypsin eta"/>
    <property type="match status" value="1"/>
</dbReference>
<keyword evidence="7" id="KW-1015">Disulfide bond</keyword>
<dbReference type="InterPro" id="IPR050430">
    <property type="entry name" value="Peptidase_S1"/>
</dbReference>
<evidence type="ECO:0000256" key="3">
    <source>
        <dbReference type="ARBA" id="ARBA00022525"/>
    </source>
</evidence>
<dbReference type="InterPro" id="IPR001314">
    <property type="entry name" value="Peptidase_S1A"/>
</dbReference>
<dbReference type="PANTHER" id="PTHR24276:SF98">
    <property type="entry name" value="FI18310P1-RELATED"/>
    <property type="match status" value="1"/>
</dbReference>
<evidence type="ECO:0000256" key="8">
    <source>
        <dbReference type="RuleBase" id="RU363034"/>
    </source>
</evidence>
<keyword evidence="9" id="KW-0732">Signal</keyword>
<dbReference type="CDD" id="cd00190">
    <property type="entry name" value="Tryp_SPc"/>
    <property type="match status" value="1"/>
</dbReference>
<dbReference type="PROSITE" id="PS00134">
    <property type="entry name" value="TRYPSIN_HIS"/>
    <property type="match status" value="1"/>
</dbReference>
<keyword evidence="4 8" id="KW-0645">Protease</keyword>
<dbReference type="AlphaFoldDB" id="A0A6M2DW72"/>
<keyword evidence="6 8" id="KW-0720">Serine protease</keyword>
<reference evidence="11" key="1">
    <citation type="submission" date="2020-03" db="EMBL/GenBank/DDBJ databases">
        <title>Transcriptomic Profiling of the Digestive Tract of the Rat Flea, Xenopsylla cheopis, Following Blood Feeding and Infection with Yersinia pestis.</title>
        <authorList>
            <person name="Bland D.M."/>
            <person name="Martens C.A."/>
            <person name="Virtaneva K."/>
            <person name="Kanakabandi K."/>
            <person name="Long D."/>
            <person name="Rosenke R."/>
            <person name="Saturday G.A."/>
            <person name="Hoyt F.H."/>
            <person name="Bruno D.P."/>
            <person name="Ribeiro J.M.C."/>
            <person name="Hinnebusch J."/>
        </authorList>
    </citation>
    <scope>NUCLEOTIDE SEQUENCE</scope>
</reference>
<evidence type="ECO:0000256" key="9">
    <source>
        <dbReference type="SAM" id="SignalP"/>
    </source>
</evidence>
<proteinExistence type="inferred from homology"/>
<keyword evidence="3" id="KW-0964">Secreted</keyword>
<evidence type="ECO:0000256" key="7">
    <source>
        <dbReference type="ARBA" id="ARBA00023157"/>
    </source>
</evidence>
<evidence type="ECO:0000313" key="11">
    <source>
        <dbReference type="EMBL" id="NOV50589.1"/>
    </source>
</evidence>
<protein>
    <submittedName>
        <fullName evidence="11">Putative trypsin-like serine protease</fullName>
    </submittedName>
</protein>
<dbReference type="GO" id="GO:0005576">
    <property type="term" value="C:extracellular region"/>
    <property type="evidence" value="ECO:0007669"/>
    <property type="project" value="UniProtKB-SubCell"/>
</dbReference>
<evidence type="ECO:0000256" key="2">
    <source>
        <dbReference type="ARBA" id="ARBA00007664"/>
    </source>
</evidence>
<accession>A0A6M2DW72</accession>
<feature type="domain" description="Peptidase S1" evidence="10">
    <location>
        <begin position="22"/>
        <end position="249"/>
    </location>
</feature>
<evidence type="ECO:0000256" key="6">
    <source>
        <dbReference type="ARBA" id="ARBA00022825"/>
    </source>
</evidence>
<organism evidence="11">
    <name type="scientific">Xenopsylla cheopis</name>
    <name type="common">Oriental rat flea</name>
    <name type="synonym">Pulex cheopis</name>
    <dbReference type="NCBI Taxonomy" id="163159"/>
    <lineage>
        <taxon>Eukaryota</taxon>
        <taxon>Metazoa</taxon>
        <taxon>Ecdysozoa</taxon>
        <taxon>Arthropoda</taxon>
        <taxon>Hexapoda</taxon>
        <taxon>Insecta</taxon>
        <taxon>Pterygota</taxon>
        <taxon>Neoptera</taxon>
        <taxon>Endopterygota</taxon>
        <taxon>Siphonaptera</taxon>
        <taxon>Pulicidae</taxon>
        <taxon>Xenopsyllinae</taxon>
        <taxon>Xenopsylla</taxon>
    </lineage>
</organism>
<dbReference type="InterPro" id="IPR018114">
    <property type="entry name" value="TRYPSIN_HIS"/>
</dbReference>
<evidence type="ECO:0000256" key="1">
    <source>
        <dbReference type="ARBA" id="ARBA00004613"/>
    </source>
</evidence>
<dbReference type="PROSITE" id="PS00135">
    <property type="entry name" value="TRYPSIN_SER"/>
    <property type="match status" value="1"/>
</dbReference>
<evidence type="ECO:0000256" key="5">
    <source>
        <dbReference type="ARBA" id="ARBA00022801"/>
    </source>
</evidence>
<dbReference type="PANTHER" id="PTHR24276">
    <property type="entry name" value="POLYSERASE-RELATED"/>
    <property type="match status" value="1"/>
</dbReference>
<dbReference type="EMBL" id="GIIL01006863">
    <property type="protein sequence ID" value="NOV50589.1"/>
    <property type="molecule type" value="Transcribed_RNA"/>
</dbReference>
<dbReference type="InterPro" id="IPR009003">
    <property type="entry name" value="Peptidase_S1_PA"/>
</dbReference>
<name>A0A6M2DW72_XENCH</name>
<dbReference type="InterPro" id="IPR043504">
    <property type="entry name" value="Peptidase_S1_PA_chymotrypsin"/>
</dbReference>
<dbReference type="GO" id="GO:0016485">
    <property type="term" value="P:protein processing"/>
    <property type="evidence" value="ECO:0007669"/>
    <property type="project" value="UniProtKB-ARBA"/>
</dbReference>
<dbReference type="SUPFAM" id="SSF50494">
    <property type="entry name" value="Trypsin-like serine proteases"/>
    <property type="match status" value="1"/>
</dbReference>
<dbReference type="SMART" id="SM00020">
    <property type="entry name" value="Tryp_SPc"/>
    <property type="match status" value="1"/>
</dbReference>
<evidence type="ECO:0000259" key="10">
    <source>
        <dbReference type="PROSITE" id="PS50240"/>
    </source>
</evidence>
<dbReference type="PROSITE" id="PS50240">
    <property type="entry name" value="TRYPSIN_DOM"/>
    <property type="match status" value="1"/>
</dbReference>
<dbReference type="InterPro" id="IPR001254">
    <property type="entry name" value="Trypsin_dom"/>
</dbReference>
<keyword evidence="5 8" id="KW-0378">Hydrolase</keyword>
<evidence type="ECO:0000256" key="4">
    <source>
        <dbReference type="ARBA" id="ARBA00022670"/>
    </source>
</evidence>
<comment type="similarity">
    <text evidence="2">Belongs to the peptidase S1 family.</text>
</comment>
<feature type="chain" id="PRO_5026716053" evidence="9">
    <location>
        <begin position="18"/>
        <end position="250"/>
    </location>
</feature>
<dbReference type="Gene3D" id="2.40.10.10">
    <property type="entry name" value="Trypsin-like serine proteases"/>
    <property type="match status" value="1"/>
</dbReference>
<feature type="signal peptide" evidence="9">
    <location>
        <begin position="1"/>
        <end position="17"/>
    </location>
</feature>